<accession>A0A8S1HHV9</accession>
<dbReference type="EMBL" id="CAJGYM010000048">
    <property type="protein sequence ID" value="CAD6194815.1"/>
    <property type="molecule type" value="Genomic_DNA"/>
</dbReference>
<gene>
    <name evidence="2" type="ORF">CAUJ_LOCUS10734</name>
</gene>
<evidence type="ECO:0000313" key="2">
    <source>
        <dbReference type="EMBL" id="CAD6194815.1"/>
    </source>
</evidence>
<name>A0A8S1HHV9_9PELO</name>
<dbReference type="AlphaFoldDB" id="A0A8S1HHV9"/>
<reference evidence="2" key="1">
    <citation type="submission" date="2020-10" db="EMBL/GenBank/DDBJ databases">
        <authorList>
            <person name="Kikuchi T."/>
        </authorList>
    </citation>
    <scope>NUCLEOTIDE SEQUENCE</scope>
    <source>
        <strain evidence="2">NKZ352</strain>
    </source>
</reference>
<feature type="signal peptide" evidence="1">
    <location>
        <begin position="1"/>
        <end position="20"/>
    </location>
</feature>
<feature type="chain" id="PRO_5035948093" evidence="1">
    <location>
        <begin position="21"/>
        <end position="66"/>
    </location>
</feature>
<comment type="caution">
    <text evidence="2">The sequence shown here is derived from an EMBL/GenBank/DDBJ whole genome shotgun (WGS) entry which is preliminary data.</text>
</comment>
<keyword evidence="3" id="KW-1185">Reference proteome</keyword>
<keyword evidence="1" id="KW-0732">Signal</keyword>
<dbReference type="Proteomes" id="UP000835052">
    <property type="component" value="Unassembled WGS sequence"/>
</dbReference>
<evidence type="ECO:0000313" key="3">
    <source>
        <dbReference type="Proteomes" id="UP000835052"/>
    </source>
</evidence>
<protein>
    <submittedName>
        <fullName evidence="2">Uncharacterized protein</fullName>
    </submittedName>
</protein>
<evidence type="ECO:0000256" key="1">
    <source>
        <dbReference type="SAM" id="SignalP"/>
    </source>
</evidence>
<sequence length="66" mass="7299">MRLLLLILAILLMILRESAAEVVTGTCAEKCAEQFLQTMADHPEYTSQQFKASSLACINDCHDGKL</sequence>
<proteinExistence type="predicted"/>
<organism evidence="2 3">
    <name type="scientific">Caenorhabditis auriculariae</name>
    <dbReference type="NCBI Taxonomy" id="2777116"/>
    <lineage>
        <taxon>Eukaryota</taxon>
        <taxon>Metazoa</taxon>
        <taxon>Ecdysozoa</taxon>
        <taxon>Nematoda</taxon>
        <taxon>Chromadorea</taxon>
        <taxon>Rhabditida</taxon>
        <taxon>Rhabditina</taxon>
        <taxon>Rhabditomorpha</taxon>
        <taxon>Rhabditoidea</taxon>
        <taxon>Rhabditidae</taxon>
        <taxon>Peloderinae</taxon>
        <taxon>Caenorhabditis</taxon>
    </lineage>
</organism>